<feature type="compositionally biased region" description="Basic and acidic residues" evidence="1">
    <location>
        <begin position="195"/>
        <end position="204"/>
    </location>
</feature>
<evidence type="ECO:0000256" key="1">
    <source>
        <dbReference type="SAM" id="MobiDB-lite"/>
    </source>
</evidence>
<proteinExistence type="predicted"/>
<protein>
    <submittedName>
        <fullName evidence="2">Uncharacterized protein</fullName>
    </submittedName>
</protein>
<name>A0AAD6YCW4_9AGAR</name>
<dbReference type="AlphaFoldDB" id="A0AAD6YCW4"/>
<feature type="region of interest" description="Disordered" evidence="1">
    <location>
        <begin position="185"/>
        <end position="260"/>
    </location>
</feature>
<feature type="compositionally biased region" description="Basic residues" evidence="1">
    <location>
        <begin position="205"/>
        <end position="237"/>
    </location>
</feature>
<evidence type="ECO:0000313" key="3">
    <source>
        <dbReference type="Proteomes" id="UP001219525"/>
    </source>
</evidence>
<comment type="caution">
    <text evidence="2">The sequence shown here is derived from an EMBL/GenBank/DDBJ whole genome shotgun (WGS) entry which is preliminary data.</text>
</comment>
<gene>
    <name evidence="2" type="ORF">GGX14DRAFT_643357</name>
</gene>
<reference evidence="2" key="1">
    <citation type="submission" date="2023-03" db="EMBL/GenBank/DDBJ databases">
        <title>Massive genome expansion in bonnet fungi (Mycena s.s.) driven by repeated elements and novel gene families across ecological guilds.</title>
        <authorList>
            <consortium name="Lawrence Berkeley National Laboratory"/>
            <person name="Harder C.B."/>
            <person name="Miyauchi S."/>
            <person name="Viragh M."/>
            <person name="Kuo A."/>
            <person name="Thoen E."/>
            <person name="Andreopoulos B."/>
            <person name="Lu D."/>
            <person name="Skrede I."/>
            <person name="Drula E."/>
            <person name="Henrissat B."/>
            <person name="Morin E."/>
            <person name="Kohler A."/>
            <person name="Barry K."/>
            <person name="LaButti K."/>
            <person name="Morin E."/>
            <person name="Salamov A."/>
            <person name="Lipzen A."/>
            <person name="Mereny Z."/>
            <person name="Hegedus B."/>
            <person name="Baldrian P."/>
            <person name="Stursova M."/>
            <person name="Weitz H."/>
            <person name="Taylor A."/>
            <person name="Grigoriev I.V."/>
            <person name="Nagy L.G."/>
            <person name="Martin F."/>
            <person name="Kauserud H."/>
        </authorList>
    </citation>
    <scope>NUCLEOTIDE SEQUENCE</scope>
    <source>
        <strain evidence="2">9144</strain>
    </source>
</reference>
<sequence>MDKWHPSVKSHAWFPAKLTDSKVECFRRLLPAVRLLPPAARCSPPTARHPPATCHLLFCTPSAARRRPPPASCPPPTARRPLTLPLGGKKKYHVTYYVLLQYWSLFALRALKAEVTLLMRAVWGSAPVTRDVLGRAVDTWTVGSETNSIYLNPSSPPRTYSLRCTGACCMQLLAGCSHASFVDDTATSHASRRTTKYEEPEEGGKKRKPKPPRGAGKKPCKTKKPRQKANASRKLKVGKADKGGKALKAAVDAKKPKKIA</sequence>
<organism evidence="2 3">
    <name type="scientific">Mycena pura</name>
    <dbReference type="NCBI Taxonomy" id="153505"/>
    <lineage>
        <taxon>Eukaryota</taxon>
        <taxon>Fungi</taxon>
        <taxon>Dikarya</taxon>
        <taxon>Basidiomycota</taxon>
        <taxon>Agaricomycotina</taxon>
        <taxon>Agaricomycetes</taxon>
        <taxon>Agaricomycetidae</taxon>
        <taxon>Agaricales</taxon>
        <taxon>Marasmiineae</taxon>
        <taxon>Mycenaceae</taxon>
        <taxon>Mycena</taxon>
    </lineage>
</organism>
<keyword evidence="3" id="KW-1185">Reference proteome</keyword>
<accession>A0AAD6YCW4</accession>
<dbReference type="Proteomes" id="UP001219525">
    <property type="component" value="Unassembled WGS sequence"/>
</dbReference>
<evidence type="ECO:0000313" key="2">
    <source>
        <dbReference type="EMBL" id="KAJ7206322.1"/>
    </source>
</evidence>
<dbReference type="EMBL" id="JARJCW010000040">
    <property type="protein sequence ID" value="KAJ7206322.1"/>
    <property type="molecule type" value="Genomic_DNA"/>
</dbReference>